<feature type="compositionally biased region" description="Low complexity" evidence="1">
    <location>
        <begin position="222"/>
        <end position="239"/>
    </location>
</feature>
<reference evidence="3 4" key="1">
    <citation type="journal article" date="2019" name="Nat. Microbiol.">
        <title>Mediterranean grassland soil C-N compound turnover is dependent on rainfall and depth, and is mediated by genomically divergent microorganisms.</title>
        <authorList>
            <person name="Diamond S."/>
            <person name="Andeer P.F."/>
            <person name="Li Z."/>
            <person name="Crits-Christoph A."/>
            <person name="Burstein D."/>
            <person name="Anantharaman K."/>
            <person name="Lane K.R."/>
            <person name="Thomas B.C."/>
            <person name="Pan C."/>
            <person name="Northen T.R."/>
            <person name="Banfield J.F."/>
        </authorList>
    </citation>
    <scope>NUCLEOTIDE SEQUENCE [LARGE SCALE GENOMIC DNA]</scope>
    <source>
        <strain evidence="3">NP_3</strain>
    </source>
</reference>
<feature type="compositionally biased region" description="Low complexity" evidence="1">
    <location>
        <begin position="146"/>
        <end position="158"/>
    </location>
</feature>
<name>A0A537JU33_9BACT</name>
<proteinExistence type="predicted"/>
<keyword evidence="2" id="KW-0472">Membrane</keyword>
<evidence type="ECO:0000256" key="1">
    <source>
        <dbReference type="SAM" id="MobiDB-lite"/>
    </source>
</evidence>
<organism evidence="3 4">
    <name type="scientific">Candidatus Segetimicrobium genomatis</name>
    <dbReference type="NCBI Taxonomy" id="2569760"/>
    <lineage>
        <taxon>Bacteria</taxon>
        <taxon>Bacillati</taxon>
        <taxon>Candidatus Sysuimicrobiota</taxon>
        <taxon>Candidatus Sysuimicrobiia</taxon>
        <taxon>Candidatus Sysuimicrobiales</taxon>
        <taxon>Candidatus Segetimicrobiaceae</taxon>
        <taxon>Candidatus Segetimicrobium</taxon>
    </lineage>
</organism>
<keyword evidence="2" id="KW-1133">Transmembrane helix</keyword>
<feature type="region of interest" description="Disordered" evidence="1">
    <location>
        <begin position="143"/>
        <end position="163"/>
    </location>
</feature>
<dbReference type="AlphaFoldDB" id="A0A537JU33"/>
<dbReference type="Proteomes" id="UP000318509">
    <property type="component" value="Unassembled WGS sequence"/>
</dbReference>
<protein>
    <submittedName>
        <fullName evidence="3">Uncharacterized protein</fullName>
    </submittedName>
</protein>
<sequence>MQVSLAPQTAQQIRDALGDGVDLAPENTPAVLARLAVEAPAIYSEVLAQISGSQIRLDSEAELHKRRRRHMLRRLFFSWGEYETDVGDRVFAKRHIAAAVPLSAAALTLVVLAAGHVFGHRPISSTGSRGAAPDMPPQGQIRVSTPGGPAARRPGEGPLSFPSLPVPAASAGLTAGPSRSPIAVRRETDPAQDAGVSARPDTALPAVPVVYNRVAGPAADHPSASEVPSSPAEPAGEAVDSTRLLVPGTRLSGRLVTGILVVPGGPPAPAVVEAGDPPGIWLGQAALAPGGRVQITLQLTGHDRAHAVRGLALDPERLVPGLTGRTSMEPPAAGAAVATAALGAAADYAQAAARQGTAGVLDGWDPFSGGGPAPAWTYVAARLAQALDTRGLAGSRMPATEIPAGAQMVILVMGGS</sequence>
<evidence type="ECO:0000256" key="2">
    <source>
        <dbReference type="SAM" id="Phobius"/>
    </source>
</evidence>
<evidence type="ECO:0000313" key="4">
    <source>
        <dbReference type="Proteomes" id="UP000318509"/>
    </source>
</evidence>
<accession>A0A537JU33</accession>
<feature type="transmembrane region" description="Helical" evidence="2">
    <location>
        <begin position="96"/>
        <end position="119"/>
    </location>
</feature>
<evidence type="ECO:0000313" key="3">
    <source>
        <dbReference type="EMBL" id="TMI87047.1"/>
    </source>
</evidence>
<dbReference type="EMBL" id="VBAK01000168">
    <property type="protein sequence ID" value="TMI87047.1"/>
    <property type="molecule type" value="Genomic_DNA"/>
</dbReference>
<comment type="caution">
    <text evidence="3">The sequence shown here is derived from an EMBL/GenBank/DDBJ whole genome shotgun (WGS) entry which is preliminary data.</text>
</comment>
<keyword evidence="2" id="KW-0812">Transmembrane</keyword>
<feature type="region of interest" description="Disordered" evidence="1">
    <location>
        <begin position="217"/>
        <end position="239"/>
    </location>
</feature>
<gene>
    <name evidence="3" type="ORF">E6H00_16825</name>
</gene>